<organism evidence="2 3">
    <name type="scientific">Asticcacaulis biprosthecium C19</name>
    <dbReference type="NCBI Taxonomy" id="715226"/>
    <lineage>
        <taxon>Bacteria</taxon>
        <taxon>Pseudomonadati</taxon>
        <taxon>Pseudomonadota</taxon>
        <taxon>Alphaproteobacteria</taxon>
        <taxon>Caulobacterales</taxon>
        <taxon>Caulobacteraceae</taxon>
        <taxon>Asticcacaulis</taxon>
    </lineage>
</organism>
<dbReference type="Proteomes" id="UP000006512">
    <property type="component" value="Unassembled WGS sequence"/>
</dbReference>
<dbReference type="EMBL" id="GL883081">
    <property type="protein sequence ID" value="EGF89253.1"/>
    <property type="molecule type" value="Genomic_DNA"/>
</dbReference>
<reference evidence="3" key="1">
    <citation type="submission" date="2011-03" db="EMBL/GenBank/DDBJ databases">
        <title>Draft genome sequence of Brevundimonas diminuta.</title>
        <authorList>
            <person name="Brown P.J.B."/>
            <person name="Buechlein A."/>
            <person name="Hemmerich C."/>
            <person name="Brun Y.V."/>
        </authorList>
    </citation>
    <scope>NUCLEOTIDE SEQUENCE [LARGE SCALE GENOMIC DNA]</scope>
    <source>
        <strain evidence="3">C19</strain>
    </source>
</reference>
<feature type="domain" description="ChrR-like cupin" evidence="1">
    <location>
        <begin position="85"/>
        <end position="175"/>
    </location>
</feature>
<dbReference type="InterPro" id="IPR025979">
    <property type="entry name" value="ChrR-like_cupin_dom"/>
</dbReference>
<dbReference type="Pfam" id="PF12973">
    <property type="entry name" value="Cupin_7"/>
    <property type="match status" value="1"/>
</dbReference>
<proteinExistence type="predicted"/>
<dbReference type="SUPFAM" id="SSF51182">
    <property type="entry name" value="RmlC-like cupins"/>
    <property type="match status" value="1"/>
</dbReference>
<dbReference type="AlphaFoldDB" id="F4QTV3"/>
<dbReference type="OrthoDB" id="2988517at2"/>
<dbReference type="eggNOG" id="COG3806">
    <property type="taxonomic scope" value="Bacteria"/>
</dbReference>
<dbReference type="InterPro" id="IPR014710">
    <property type="entry name" value="RmlC-like_jellyroll"/>
</dbReference>
<dbReference type="STRING" id="715226.ABI_46000"/>
<dbReference type="HOGENOM" id="CLU_1451654_0_0_5"/>
<name>F4QTV3_9CAUL</name>
<evidence type="ECO:0000313" key="2">
    <source>
        <dbReference type="EMBL" id="EGF89253.1"/>
    </source>
</evidence>
<evidence type="ECO:0000259" key="1">
    <source>
        <dbReference type="Pfam" id="PF12973"/>
    </source>
</evidence>
<evidence type="ECO:0000313" key="3">
    <source>
        <dbReference type="Proteomes" id="UP000006512"/>
    </source>
</evidence>
<dbReference type="Gene3D" id="2.60.120.10">
    <property type="entry name" value="Jelly Rolls"/>
    <property type="match status" value="1"/>
</dbReference>
<gene>
    <name evidence="2" type="ORF">ABI_46000</name>
</gene>
<sequence length="186" mass="20070">MSEHDDISDSYLAARYALGIASLAEIVSAEARIDSDPVFAAEVGRYDIVFSGFEPGAANVALPADLWDRIESAIDDESRSPHTRTIRTAELAWEAFIPGIDRKIVFVDKAATISGVLYRLAPGASVGNHGHGVIEECLVLEGEIEIDGVPIRAGDMHMAFPEARHGLLSSRHGALVYLRGDMQIQA</sequence>
<accession>F4QTV3</accession>
<dbReference type="RefSeq" id="WP_006275374.1">
    <property type="nucleotide sequence ID" value="NZ_GL883081.1"/>
</dbReference>
<keyword evidence="3" id="KW-1185">Reference proteome</keyword>
<protein>
    <recommendedName>
        <fullName evidence="1">ChrR-like cupin domain-containing protein</fullName>
    </recommendedName>
</protein>
<dbReference type="InterPro" id="IPR011051">
    <property type="entry name" value="RmlC_Cupin_sf"/>
</dbReference>